<dbReference type="Proteomes" id="UP000516151">
    <property type="component" value="Segment"/>
</dbReference>
<name>A0A7G9UYV2_9CAUD</name>
<dbReference type="GeneID" id="77927407"/>
<accession>A0A7G9UYV2</accession>
<sequence>MIDLGELKNAGVTVKKFCGLDAQEDIGCPEEAVGEIIAIMEDGVEVPIPVCEFHLEMIVAEYEVEKLPT</sequence>
<proteinExistence type="predicted"/>
<reference evidence="1 2" key="1">
    <citation type="submission" date="2020-06" db="EMBL/GenBank/DDBJ databases">
        <authorList>
            <person name="Arora M.N."/>
            <person name="Dalling M.T."/>
            <person name="Dawson S.P.M."/>
            <person name="Elia S.N."/>
            <person name="Burke B."/>
            <person name="Shaffer C.D."/>
            <person name="Weston-Hafer K.A."/>
            <person name="Garlena R.A."/>
            <person name="Russell D.A."/>
            <person name="Pope W.H."/>
            <person name="Jacobs-Sera D."/>
            <person name="Hatfull G.F."/>
        </authorList>
    </citation>
    <scope>NUCLEOTIDE SEQUENCE [LARGE SCALE GENOMIC DNA]</scope>
</reference>
<dbReference type="RefSeq" id="YP_010651714.1">
    <property type="nucleotide sequence ID" value="NC_070783.1"/>
</dbReference>
<dbReference type="KEGG" id="vg:77927407"/>
<evidence type="ECO:0000313" key="1">
    <source>
        <dbReference type="EMBL" id="QNN99207.1"/>
    </source>
</evidence>
<keyword evidence="2" id="KW-1185">Reference proteome</keyword>
<gene>
    <name evidence="1" type="primary">112</name>
    <name evidence="1" type="ORF">SEA_FAUST_112</name>
</gene>
<dbReference type="EMBL" id="MT684598">
    <property type="protein sequence ID" value="QNN99207.1"/>
    <property type="molecule type" value="Genomic_DNA"/>
</dbReference>
<evidence type="ECO:0000313" key="2">
    <source>
        <dbReference type="Proteomes" id="UP000516151"/>
    </source>
</evidence>
<protein>
    <submittedName>
        <fullName evidence="1">Uncharacterized protein</fullName>
    </submittedName>
</protein>
<organism evidence="1 2">
    <name type="scientific">Streptomyces phage Faust</name>
    <dbReference type="NCBI Taxonomy" id="2767565"/>
    <lineage>
        <taxon>Viruses</taxon>
        <taxon>Duplodnaviria</taxon>
        <taxon>Heunggongvirae</taxon>
        <taxon>Uroviricota</taxon>
        <taxon>Caudoviricetes</taxon>
        <taxon>Stanwilliamsviridae</taxon>
        <taxon>Loccivirinae</taxon>
        <taxon>Faustvirus</taxon>
        <taxon>Faustvirus faust</taxon>
    </lineage>
</organism>